<dbReference type="GO" id="GO:0004016">
    <property type="term" value="F:adenylate cyclase activity"/>
    <property type="evidence" value="ECO:0007669"/>
    <property type="project" value="UniProtKB-ARBA"/>
</dbReference>
<dbReference type="Pfam" id="PF00211">
    <property type="entry name" value="Guanylate_cyc"/>
    <property type="match status" value="1"/>
</dbReference>
<feature type="transmembrane region" description="Helical" evidence="4">
    <location>
        <begin position="175"/>
        <end position="193"/>
    </location>
</feature>
<evidence type="ECO:0000313" key="8">
    <source>
        <dbReference type="Proteomes" id="UP001060336"/>
    </source>
</evidence>
<dbReference type="SUPFAM" id="SSF81343">
    <property type="entry name" value="Fumarate reductase respiratory complex transmembrane subunits"/>
    <property type="match status" value="1"/>
</dbReference>
<dbReference type="PANTHER" id="PTHR43081:SF17">
    <property type="entry name" value="BLL5647 PROTEIN"/>
    <property type="match status" value="1"/>
</dbReference>
<dbReference type="InterPro" id="IPR034804">
    <property type="entry name" value="SQR/QFR_C/D"/>
</dbReference>
<keyword evidence="8" id="KW-1185">Reference proteome</keyword>
<dbReference type="SUPFAM" id="SSF54292">
    <property type="entry name" value="2Fe-2S ferredoxin-like"/>
    <property type="match status" value="1"/>
</dbReference>
<feature type="transmembrane region" description="Helical" evidence="4">
    <location>
        <begin position="61"/>
        <end position="80"/>
    </location>
</feature>
<dbReference type="InterPro" id="IPR001041">
    <property type="entry name" value="2Fe-2S_ferredoxin-type"/>
</dbReference>
<keyword evidence="4" id="KW-0812">Transmembrane</keyword>
<protein>
    <submittedName>
        <fullName evidence="7">Adenylate/guanylate cyclase domain-containing protein</fullName>
    </submittedName>
</protein>
<dbReference type="SUPFAM" id="SSF55073">
    <property type="entry name" value="Nucleotide cyclase"/>
    <property type="match status" value="1"/>
</dbReference>
<evidence type="ECO:0000256" key="1">
    <source>
        <dbReference type="ARBA" id="ARBA00004651"/>
    </source>
</evidence>
<dbReference type="Pfam" id="PF00111">
    <property type="entry name" value="Fer2"/>
    <property type="match status" value="1"/>
</dbReference>
<dbReference type="RefSeq" id="WP_257766642.1">
    <property type="nucleotide sequence ID" value="NZ_CP102480.1"/>
</dbReference>
<sequence>MTRPRGQNTPLWRRARTISGLILFVYVATHLLNHAVGILSIELLQESGTWFKRVWHSPPATAALYGGFAIHLIVALFAIYRRDSLRDMRRAEIAQLALGLTIPVFLINHTVGTRVLDEFFGADPSYLYVQLTVWKFVPHYALNQTVLLLAAWIHGCIGLHLWLRYKPEYRRLLPLWLVLAVIVPTLSLAGHVASGMEVIRLAEDRAWLANTVASFELPRGADLKQALFVVDAAEYGYYGLVVMAFAARSVRLFLLKRSEPDVTLTYHTGQKVGHRAGASILETSQLAGIPHASVCGGRGRCSTCRVRIGAGLRSLPPPSELEARVLHRVGAPDNVRLACQTYPETDIEVTPLLPPTQASVEDTGARPDYLAGQERDIVVLFADIRGFTKLTEQRLPYDTVFILNRYFSEMGHAIEAAGGRIDKFIGDGIMALFGIDRGIETGARNAIAAARGMGENLKRLNESLAPDLSEPLRIGIGIHGGPAIVGELGYRATRGLTAVGDTVNTASRLEALTKEHGVQLILSEAVIAAAGMEMENGESVEISARGREERVHVRLIENAAELPDPHRAD</sequence>
<dbReference type="GO" id="GO:0006171">
    <property type="term" value="P:cAMP biosynthetic process"/>
    <property type="evidence" value="ECO:0007669"/>
    <property type="project" value="TreeGrafter"/>
</dbReference>
<organism evidence="7 8">
    <name type="scientific">Nisaea acidiphila</name>
    <dbReference type="NCBI Taxonomy" id="1862145"/>
    <lineage>
        <taxon>Bacteria</taxon>
        <taxon>Pseudomonadati</taxon>
        <taxon>Pseudomonadota</taxon>
        <taxon>Alphaproteobacteria</taxon>
        <taxon>Rhodospirillales</taxon>
        <taxon>Thalassobaculaceae</taxon>
        <taxon>Nisaea</taxon>
    </lineage>
</organism>
<name>A0A9J7ALV1_9PROT</name>
<gene>
    <name evidence="7" type="ORF">NUH88_11970</name>
</gene>
<dbReference type="GO" id="GO:0051536">
    <property type="term" value="F:iron-sulfur cluster binding"/>
    <property type="evidence" value="ECO:0007669"/>
    <property type="project" value="InterPro"/>
</dbReference>
<keyword evidence="2" id="KW-1003">Cell membrane</keyword>
<dbReference type="InterPro" id="IPR029787">
    <property type="entry name" value="Nucleotide_cyclase"/>
</dbReference>
<feature type="domain" description="2Fe-2S ferredoxin-type" evidence="6">
    <location>
        <begin position="260"/>
        <end position="355"/>
    </location>
</feature>
<feature type="transmembrane region" description="Helical" evidence="4">
    <location>
        <begin position="141"/>
        <end position="163"/>
    </location>
</feature>
<comment type="subcellular location">
    <subcellularLocation>
        <location evidence="1">Cell membrane</location>
        <topology evidence="1">Multi-pass membrane protein</topology>
    </subcellularLocation>
</comment>
<dbReference type="CDD" id="cd00207">
    <property type="entry name" value="fer2"/>
    <property type="match status" value="1"/>
</dbReference>
<dbReference type="Gene3D" id="3.10.20.30">
    <property type="match status" value="1"/>
</dbReference>
<dbReference type="InterPro" id="IPR012675">
    <property type="entry name" value="Beta-grasp_dom_sf"/>
</dbReference>
<evidence type="ECO:0000259" key="6">
    <source>
        <dbReference type="PROSITE" id="PS51085"/>
    </source>
</evidence>
<dbReference type="EMBL" id="CP102480">
    <property type="protein sequence ID" value="UUX48134.1"/>
    <property type="molecule type" value="Genomic_DNA"/>
</dbReference>
<dbReference type="PANTHER" id="PTHR43081">
    <property type="entry name" value="ADENYLATE CYCLASE, TERMINAL-DIFFERENTIATION SPECIFIC-RELATED"/>
    <property type="match status" value="1"/>
</dbReference>
<dbReference type="CDD" id="cd07302">
    <property type="entry name" value="CHD"/>
    <property type="match status" value="1"/>
</dbReference>
<dbReference type="InterPro" id="IPR001054">
    <property type="entry name" value="A/G_cyclase"/>
</dbReference>
<feature type="transmembrane region" description="Helical" evidence="4">
    <location>
        <begin position="92"/>
        <end position="111"/>
    </location>
</feature>
<dbReference type="GO" id="GO:0035556">
    <property type="term" value="P:intracellular signal transduction"/>
    <property type="evidence" value="ECO:0007669"/>
    <property type="project" value="InterPro"/>
</dbReference>
<dbReference type="GO" id="GO:0005886">
    <property type="term" value="C:plasma membrane"/>
    <property type="evidence" value="ECO:0007669"/>
    <property type="project" value="UniProtKB-SubCell"/>
</dbReference>
<keyword evidence="4" id="KW-1133">Transmembrane helix</keyword>
<dbReference type="PROSITE" id="PS50125">
    <property type="entry name" value="GUANYLATE_CYCLASE_2"/>
    <property type="match status" value="1"/>
</dbReference>
<evidence type="ECO:0000313" key="7">
    <source>
        <dbReference type="EMBL" id="UUX48134.1"/>
    </source>
</evidence>
<accession>A0A9J7ALV1</accession>
<dbReference type="KEGG" id="naci:NUH88_11970"/>
<evidence type="ECO:0000256" key="3">
    <source>
        <dbReference type="ARBA" id="ARBA00023136"/>
    </source>
</evidence>
<reference evidence="7" key="1">
    <citation type="submission" date="2022-08" db="EMBL/GenBank/DDBJ databases">
        <title>Nisaea acidiphila sp. nov., isolated from a marine algal debris and emended description of the genus Nisaea Urios et al. 2008.</title>
        <authorList>
            <person name="Kwon K."/>
        </authorList>
    </citation>
    <scope>NUCLEOTIDE SEQUENCE</scope>
    <source>
        <strain evidence="7">MEBiC11861</strain>
    </source>
</reference>
<keyword evidence="3 4" id="KW-0472">Membrane</keyword>
<dbReference type="Gene3D" id="3.30.70.1230">
    <property type="entry name" value="Nucleotide cyclase"/>
    <property type="match status" value="1"/>
</dbReference>
<dbReference type="Proteomes" id="UP001060336">
    <property type="component" value="Chromosome"/>
</dbReference>
<evidence type="ECO:0000259" key="5">
    <source>
        <dbReference type="PROSITE" id="PS50125"/>
    </source>
</evidence>
<dbReference type="AlphaFoldDB" id="A0A9J7ALV1"/>
<evidence type="ECO:0000256" key="4">
    <source>
        <dbReference type="SAM" id="Phobius"/>
    </source>
</evidence>
<dbReference type="PROSITE" id="PS51085">
    <property type="entry name" value="2FE2S_FER_2"/>
    <property type="match status" value="1"/>
</dbReference>
<proteinExistence type="predicted"/>
<dbReference type="SMART" id="SM00044">
    <property type="entry name" value="CYCc"/>
    <property type="match status" value="1"/>
</dbReference>
<dbReference type="InterPro" id="IPR050697">
    <property type="entry name" value="Adenylyl/Guanylyl_Cyclase_3/4"/>
</dbReference>
<dbReference type="InterPro" id="IPR036010">
    <property type="entry name" value="2Fe-2S_ferredoxin-like_sf"/>
</dbReference>
<feature type="transmembrane region" description="Helical" evidence="4">
    <location>
        <begin position="21"/>
        <end position="41"/>
    </location>
</feature>
<evidence type="ECO:0000256" key="2">
    <source>
        <dbReference type="ARBA" id="ARBA00022475"/>
    </source>
</evidence>
<feature type="domain" description="Guanylate cyclase" evidence="5">
    <location>
        <begin position="378"/>
        <end position="510"/>
    </location>
</feature>